<accession>A0A1M4Y6R5</accession>
<evidence type="ECO:0000313" key="2">
    <source>
        <dbReference type="Proteomes" id="UP000184485"/>
    </source>
</evidence>
<gene>
    <name evidence="1" type="ORF">SAMN02745157_1438</name>
</gene>
<name>A0A1M4Y6R5_9HYPH</name>
<dbReference type="RefSeq" id="WP_073051978.1">
    <property type="nucleotide sequence ID" value="NZ_FQUP01000001.1"/>
</dbReference>
<reference evidence="1 2" key="1">
    <citation type="submission" date="2016-11" db="EMBL/GenBank/DDBJ databases">
        <authorList>
            <person name="Jaros S."/>
            <person name="Januszkiewicz K."/>
            <person name="Wedrychowicz H."/>
        </authorList>
    </citation>
    <scope>NUCLEOTIDE SEQUENCE [LARGE SCALE GENOMIC DNA]</scope>
    <source>
        <strain evidence="1 2">DSM 19436</strain>
    </source>
</reference>
<dbReference type="AlphaFoldDB" id="A0A1M4Y6R5"/>
<dbReference type="EMBL" id="FQUP01000001">
    <property type="protein sequence ID" value="SHF01316.1"/>
    <property type="molecule type" value="Genomic_DNA"/>
</dbReference>
<dbReference type="Proteomes" id="UP000184485">
    <property type="component" value="Unassembled WGS sequence"/>
</dbReference>
<sequence>MPRTCLDIARDHGLLPVLMSLHITEIVTAEPRILADDASLGARLLSLGYSKGEIDMRLFASSQGTTTARAA</sequence>
<protein>
    <submittedName>
        <fullName evidence="1">Uncharacterized protein</fullName>
    </submittedName>
</protein>
<organism evidence="1 2">
    <name type="scientific">Kaistia soli DSM 19436</name>
    <dbReference type="NCBI Taxonomy" id="1122133"/>
    <lineage>
        <taxon>Bacteria</taxon>
        <taxon>Pseudomonadati</taxon>
        <taxon>Pseudomonadota</taxon>
        <taxon>Alphaproteobacteria</taxon>
        <taxon>Hyphomicrobiales</taxon>
        <taxon>Kaistiaceae</taxon>
        <taxon>Kaistia</taxon>
    </lineage>
</organism>
<keyword evidence="2" id="KW-1185">Reference proteome</keyword>
<proteinExistence type="predicted"/>
<evidence type="ECO:0000313" key="1">
    <source>
        <dbReference type="EMBL" id="SHF01316.1"/>
    </source>
</evidence>
<dbReference type="STRING" id="1122133.SAMN02745157_1438"/>